<evidence type="ECO:0000313" key="2">
    <source>
        <dbReference type="EMBL" id="NDJ15937.1"/>
    </source>
</evidence>
<comment type="caution">
    <text evidence="2">The sequence shown here is derived from an EMBL/GenBank/DDBJ whole genome shotgun (WGS) entry which is preliminary data.</text>
</comment>
<evidence type="ECO:0000313" key="3">
    <source>
        <dbReference type="Proteomes" id="UP000646053"/>
    </source>
</evidence>
<dbReference type="RefSeq" id="WP_162421363.1">
    <property type="nucleotide sequence ID" value="NZ_WVIE01000001.1"/>
</dbReference>
<protein>
    <submittedName>
        <fullName evidence="2">Uncharacterized protein</fullName>
    </submittedName>
</protein>
<organism evidence="2 3">
    <name type="scientific">Myxacorys almedinensis A</name>
    <dbReference type="NCBI Taxonomy" id="2690445"/>
    <lineage>
        <taxon>Bacteria</taxon>
        <taxon>Bacillati</taxon>
        <taxon>Cyanobacteriota</taxon>
        <taxon>Cyanophyceae</taxon>
        <taxon>Leptolyngbyales</taxon>
        <taxon>Leptolyngbyaceae</taxon>
        <taxon>Myxacorys</taxon>
        <taxon>Myxacorys almedinensis</taxon>
    </lineage>
</organism>
<feature type="region of interest" description="Disordered" evidence="1">
    <location>
        <begin position="47"/>
        <end position="78"/>
    </location>
</feature>
<evidence type="ECO:0000256" key="1">
    <source>
        <dbReference type="SAM" id="MobiDB-lite"/>
    </source>
</evidence>
<sequence length="78" mass="8582">MEPVSTLTAAANTPWSEANADLAFRKFVESGAGELAKKFTESAIAKMDNSARKSGTKCGENRRQKQHSLQLNKDLRQN</sequence>
<keyword evidence="3" id="KW-1185">Reference proteome</keyword>
<dbReference type="Proteomes" id="UP000646053">
    <property type="component" value="Unassembled WGS sequence"/>
</dbReference>
<dbReference type="EMBL" id="WVIE01000001">
    <property type="protein sequence ID" value="NDJ15937.1"/>
    <property type="molecule type" value="Genomic_DNA"/>
</dbReference>
<accession>A0A8J7YWI8</accession>
<proteinExistence type="predicted"/>
<gene>
    <name evidence="2" type="ORF">GS601_01310</name>
</gene>
<name>A0A8J7YWI8_9CYAN</name>
<reference evidence="2" key="1">
    <citation type="submission" date="2019-12" db="EMBL/GenBank/DDBJ databases">
        <title>High-Quality draft genome sequences of three cyanobacteria isolated from the limestone walls of the Old Cathedral of Coimbra.</title>
        <authorList>
            <person name="Tiago I."/>
            <person name="Soares F."/>
            <person name="Portugal A."/>
        </authorList>
    </citation>
    <scope>NUCLEOTIDE SEQUENCE</scope>
    <source>
        <strain evidence="2">A</strain>
    </source>
</reference>
<dbReference type="AlphaFoldDB" id="A0A8J7YWI8"/>